<organism evidence="1">
    <name type="scientific">marine sediment metagenome</name>
    <dbReference type="NCBI Taxonomy" id="412755"/>
    <lineage>
        <taxon>unclassified sequences</taxon>
        <taxon>metagenomes</taxon>
        <taxon>ecological metagenomes</taxon>
    </lineage>
</organism>
<feature type="non-terminal residue" evidence="1">
    <location>
        <position position="272"/>
    </location>
</feature>
<protein>
    <submittedName>
        <fullName evidence="1">Uncharacterized protein</fullName>
    </submittedName>
</protein>
<feature type="non-terminal residue" evidence="1">
    <location>
        <position position="1"/>
    </location>
</feature>
<evidence type="ECO:0000313" key="1">
    <source>
        <dbReference type="EMBL" id="GAI93260.1"/>
    </source>
</evidence>
<comment type="caution">
    <text evidence="1">The sequence shown here is derived from an EMBL/GenBank/DDBJ whole genome shotgun (WGS) entry which is preliminary data.</text>
</comment>
<reference evidence="1" key="1">
    <citation type="journal article" date="2014" name="Front. Microbiol.">
        <title>High frequency of phylogenetically diverse reductive dehalogenase-homologous genes in deep subseafloor sedimentary metagenomes.</title>
        <authorList>
            <person name="Kawai M."/>
            <person name="Futagami T."/>
            <person name="Toyoda A."/>
            <person name="Takaki Y."/>
            <person name="Nishi S."/>
            <person name="Hori S."/>
            <person name="Arai W."/>
            <person name="Tsubouchi T."/>
            <person name="Morono Y."/>
            <person name="Uchiyama I."/>
            <person name="Ito T."/>
            <person name="Fujiyama A."/>
            <person name="Inagaki F."/>
            <person name="Takami H."/>
        </authorList>
    </citation>
    <scope>NUCLEOTIDE SEQUENCE</scope>
    <source>
        <strain evidence="1">Expedition CK06-06</strain>
    </source>
</reference>
<sequence>GQFGDEQFKHSVVGVSTTFEMAKLASQLIDDDVLDENKILSLLQSCRSPEDIMEELGLDFRKFNTSLIALGYDPISYPDRHLNAVKQYISENNDYIMDCIRQPYLSTYSAFGDLEPYVTIQRSLTNLQPKSEWLTQVKEPDIPMLQSLLQEWIDLALPSKQTAGRKKMPAFSGVHQKNYRAVQATITKAVPLVCAWCHKSSVDAGDWNDSGVVERFTIRLNNSGALDFLLLQPNDIIRWLHTLGFWPVMMSLSISANDLGLTKDDIIWEQRR</sequence>
<gene>
    <name evidence="1" type="ORF">S12H4_34741</name>
</gene>
<name>X1U083_9ZZZZ</name>
<dbReference type="EMBL" id="BARW01020577">
    <property type="protein sequence ID" value="GAI93260.1"/>
    <property type="molecule type" value="Genomic_DNA"/>
</dbReference>
<dbReference type="AlphaFoldDB" id="X1U083"/>
<accession>X1U083</accession>
<proteinExistence type="predicted"/>